<protein>
    <submittedName>
        <fullName evidence="3">Uncharacterized protein</fullName>
    </submittedName>
</protein>
<accession>A0ABW7KCV3</accession>
<proteinExistence type="predicted"/>
<feature type="transmembrane region" description="Helical" evidence="1">
    <location>
        <begin position="77"/>
        <end position="96"/>
    </location>
</feature>
<reference evidence="4 5" key="1">
    <citation type="submission" date="2024-10" db="EMBL/GenBank/DDBJ databases">
        <authorList>
            <person name="Riesco R."/>
        </authorList>
    </citation>
    <scope>NUCLEOTIDE SEQUENCE [LARGE SCALE GENOMIC DNA]</scope>
    <source>
        <strain evidence="2 4">NCIMB 15449</strain>
        <strain evidence="3 5">NCIMB 15450</strain>
    </source>
</reference>
<feature type="transmembrane region" description="Helical" evidence="1">
    <location>
        <begin position="20"/>
        <end position="39"/>
    </location>
</feature>
<evidence type="ECO:0000313" key="5">
    <source>
        <dbReference type="Proteomes" id="UP001609219"/>
    </source>
</evidence>
<gene>
    <name evidence="2" type="ORF">ACHIPZ_06665</name>
    <name evidence="3" type="ORF">ACHIRB_30405</name>
</gene>
<organism evidence="3 5">
    <name type="scientific">Antrihabitans spumae</name>
    <dbReference type="NCBI Taxonomy" id="3373370"/>
    <lineage>
        <taxon>Bacteria</taxon>
        <taxon>Bacillati</taxon>
        <taxon>Actinomycetota</taxon>
        <taxon>Actinomycetes</taxon>
        <taxon>Mycobacteriales</taxon>
        <taxon>Nocardiaceae</taxon>
        <taxon>Antrihabitans</taxon>
    </lineage>
</organism>
<evidence type="ECO:0000256" key="1">
    <source>
        <dbReference type="SAM" id="Phobius"/>
    </source>
</evidence>
<sequence length="114" mass="12170">MHPPQPPSKNYPQVSSEDQLTLLMVAPFVLGMAFAALPAMSAKATAWLVAHNLLVAAAQSPLYAVPGGDGAGLDLRRIVLVVALLSVAAALAFSGIRRRVDLNRQNRLRMGDRK</sequence>
<evidence type="ECO:0000313" key="2">
    <source>
        <dbReference type="EMBL" id="MFH5207897.1"/>
    </source>
</evidence>
<dbReference type="Proteomes" id="UP001609219">
    <property type="component" value="Unassembled WGS sequence"/>
</dbReference>
<keyword evidence="1" id="KW-0812">Transmembrane</keyword>
<evidence type="ECO:0000313" key="4">
    <source>
        <dbReference type="Proteomes" id="UP001609175"/>
    </source>
</evidence>
<dbReference type="RefSeq" id="WP_395113335.1">
    <property type="nucleotide sequence ID" value="NZ_JBIMSN010000163.1"/>
</dbReference>
<keyword evidence="1" id="KW-1133">Transmembrane helix</keyword>
<keyword evidence="1" id="KW-0472">Membrane</keyword>
<dbReference type="Proteomes" id="UP001609175">
    <property type="component" value="Unassembled WGS sequence"/>
</dbReference>
<name>A0ABW7KCV3_9NOCA</name>
<comment type="caution">
    <text evidence="3">The sequence shown here is derived from an EMBL/GenBank/DDBJ whole genome shotgun (WGS) entry which is preliminary data.</text>
</comment>
<dbReference type="EMBL" id="JBIMSO010000031">
    <property type="protein sequence ID" value="MFH5207897.1"/>
    <property type="molecule type" value="Genomic_DNA"/>
</dbReference>
<evidence type="ECO:0000313" key="3">
    <source>
        <dbReference type="EMBL" id="MFH5232848.1"/>
    </source>
</evidence>
<feature type="transmembrane region" description="Helical" evidence="1">
    <location>
        <begin position="46"/>
        <end position="65"/>
    </location>
</feature>
<dbReference type="EMBL" id="JBIMSN010000163">
    <property type="protein sequence ID" value="MFH5232848.1"/>
    <property type="molecule type" value="Genomic_DNA"/>
</dbReference>
<keyword evidence="5" id="KW-1185">Reference proteome</keyword>